<evidence type="ECO:0000313" key="2">
    <source>
        <dbReference type="Proteomes" id="UP000077069"/>
    </source>
</evidence>
<reference evidence="1 2" key="1">
    <citation type="submission" date="2016-05" db="EMBL/GenBank/DDBJ databases">
        <title>Comparative analysis of secretome profiles of manganese(II)-oxidizing ascomycete fungi.</title>
        <authorList>
            <consortium name="DOE Joint Genome Institute"/>
            <person name="Zeiner C.A."/>
            <person name="Purvine S.O."/>
            <person name="Zink E.M."/>
            <person name="Wu S."/>
            <person name="Pasa-Tolic L."/>
            <person name="Chaput D.L."/>
            <person name="Haridas S."/>
            <person name="Grigoriev I.V."/>
            <person name="Santelli C.M."/>
            <person name="Hansel C.M."/>
        </authorList>
    </citation>
    <scope>NUCLEOTIDE SEQUENCE [LARGE SCALE GENOMIC DNA]</scope>
    <source>
        <strain evidence="1 2">AP3s5-JAC2a</strain>
    </source>
</reference>
<sequence>MTDKTSMGRKIRMGNLESCWPRRQSYRWVHQSSHGVVHVFHLKQVRPACLREPRRTLQQYIHARTKESVHKPSRRSPGTPWVRMRASVQRLDTEWRTCILVTSHCMDHQLCPLRVVLYESTCILENLGVGKWVREQRSFTWRTSSRGWSHNAYVGPLAAQGLEQRGATIINITSLQKARCSHQEECWTSS</sequence>
<dbReference type="AlphaFoldDB" id="A0A177CWD6"/>
<dbReference type="RefSeq" id="XP_018042220.1">
    <property type="nucleotide sequence ID" value="XM_018186740.1"/>
</dbReference>
<protein>
    <submittedName>
        <fullName evidence="1">Uncharacterized protein</fullName>
    </submittedName>
</protein>
<gene>
    <name evidence="1" type="ORF">CC84DRAFT_57915</name>
</gene>
<dbReference type="Proteomes" id="UP000077069">
    <property type="component" value="Unassembled WGS sequence"/>
</dbReference>
<organism evidence="1 2">
    <name type="scientific">Paraphaeosphaeria sporulosa</name>
    <dbReference type="NCBI Taxonomy" id="1460663"/>
    <lineage>
        <taxon>Eukaryota</taxon>
        <taxon>Fungi</taxon>
        <taxon>Dikarya</taxon>
        <taxon>Ascomycota</taxon>
        <taxon>Pezizomycotina</taxon>
        <taxon>Dothideomycetes</taxon>
        <taxon>Pleosporomycetidae</taxon>
        <taxon>Pleosporales</taxon>
        <taxon>Massarineae</taxon>
        <taxon>Didymosphaeriaceae</taxon>
        <taxon>Paraphaeosphaeria</taxon>
    </lineage>
</organism>
<name>A0A177CWD6_9PLEO</name>
<dbReference type="InParanoid" id="A0A177CWD6"/>
<proteinExistence type="predicted"/>
<keyword evidence="2" id="KW-1185">Reference proteome</keyword>
<dbReference type="GeneID" id="28770226"/>
<accession>A0A177CWD6</accession>
<evidence type="ECO:0000313" key="1">
    <source>
        <dbReference type="EMBL" id="OAG11855.1"/>
    </source>
</evidence>
<dbReference type="EMBL" id="KV441548">
    <property type="protein sequence ID" value="OAG11855.1"/>
    <property type="molecule type" value="Genomic_DNA"/>
</dbReference>